<keyword evidence="1" id="KW-0732">Signal</keyword>
<feature type="chain" id="PRO_5043030482" evidence="1">
    <location>
        <begin position="25"/>
        <end position="148"/>
    </location>
</feature>
<dbReference type="EMBL" id="JABFOR010000002">
    <property type="protein sequence ID" value="NOJ69512.1"/>
    <property type="molecule type" value="Genomic_DNA"/>
</dbReference>
<feature type="signal peptide" evidence="1">
    <location>
        <begin position="1"/>
        <end position="24"/>
    </location>
</feature>
<dbReference type="Gene3D" id="2.60.120.380">
    <property type="match status" value="1"/>
</dbReference>
<dbReference type="SUPFAM" id="SSF89260">
    <property type="entry name" value="Collagen-binding domain"/>
    <property type="match status" value="1"/>
</dbReference>
<evidence type="ECO:0000256" key="1">
    <source>
        <dbReference type="SAM" id="SignalP"/>
    </source>
</evidence>
<dbReference type="AlphaFoldDB" id="A0AAP6ZY72"/>
<organism evidence="2 3">
    <name type="scientific">Paenibacillus alvei</name>
    <name type="common">Bacillus alvei</name>
    <dbReference type="NCBI Taxonomy" id="44250"/>
    <lineage>
        <taxon>Bacteria</taxon>
        <taxon>Bacillati</taxon>
        <taxon>Bacillota</taxon>
        <taxon>Bacilli</taxon>
        <taxon>Bacillales</taxon>
        <taxon>Paenibacillaceae</taxon>
        <taxon>Paenibacillus</taxon>
    </lineage>
</organism>
<dbReference type="RefSeq" id="WP_163975410.1">
    <property type="nucleotide sequence ID" value="NZ_JABFOR010000002.1"/>
</dbReference>
<proteinExistence type="predicted"/>
<evidence type="ECO:0000313" key="2">
    <source>
        <dbReference type="EMBL" id="NOJ69512.1"/>
    </source>
</evidence>
<evidence type="ECO:0000313" key="3">
    <source>
        <dbReference type="Proteomes" id="UP000552038"/>
    </source>
</evidence>
<protein>
    <submittedName>
        <fullName evidence="2">Uncharacterized protein</fullName>
    </submittedName>
</protein>
<dbReference type="Proteomes" id="UP000552038">
    <property type="component" value="Unassembled WGS sequence"/>
</dbReference>
<reference evidence="2 3" key="1">
    <citation type="submission" date="2020-05" db="EMBL/GenBank/DDBJ databases">
        <title>Whole genome sequencing and identification of novel metabolites from Paenibacillus alvei strain JR949.</title>
        <authorList>
            <person name="Rajendhran J."/>
            <person name="Sree Pranav P."/>
            <person name="Mahalakshmi B."/>
            <person name="Karthikeyan R."/>
        </authorList>
    </citation>
    <scope>NUCLEOTIDE SEQUENCE [LARGE SCALE GENOMIC DNA]</scope>
    <source>
        <strain evidence="2 3">JR949</strain>
    </source>
</reference>
<sequence>MKKQIIAGILGLTMVAGMSTPAFAAEPVFVHEEENNNTFSKANEFKLTSIVIIDGKAYEGDKDYYKFTPDESGSYKFDFGRVNNELPAGEAEVTLYDADRNEIRSKRVNSRNLLEFTEDLKKGKEYYLKVKSTYTRSYEYVIWIIKQN</sequence>
<gene>
    <name evidence="2" type="ORF">HMI46_02945</name>
</gene>
<comment type="caution">
    <text evidence="2">The sequence shown here is derived from an EMBL/GenBank/DDBJ whole genome shotgun (WGS) entry which is preliminary data.</text>
</comment>
<accession>A0AAP6ZY72</accession>
<name>A0AAP6ZY72_PAEAL</name>